<evidence type="ECO:0000256" key="14">
    <source>
        <dbReference type="ARBA" id="ARBA00024347"/>
    </source>
</evidence>
<dbReference type="EMBL" id="SWLB01000028">
    <property type="protein sequence ID" value="KAF3320751.1"/>
    <property type="molecule type" value="Genomic_DNA"/>
</dbReference>
<evidence type="ECO:0000256" key="3">
    <source>
        <dbReference type="ARBA" id="ARBA00004123"/>
    </source>
</evidence>
<dbReference type="FunFam" id="3.90.228.10:FF:000010">
    <property type="entry name" value="Poly [ADP-ribose] polymerase"/>
    <property type="match status" value="1"/>
</dbReference>
<dbReference type="PANTHER" id="PTHR10459:SF106">
    <property type="entry name" value="PROTEIN ADP-RIBOSYLTRANSFERASE PARP3"/>
    <property type="match status" value="1"/>
</dbReference>
<dbReference type="AlphaFoldDB" id="A0A833QIG2"/>
<dbReference type="InterPro" id="IPR036930">
    <property type="entry name" value="WGR_dom_sf"/>
</dbReference>
<dbReference type="GO" id="GO:0008270">
    <property type="term" value="F:zinc ion binding"/>
    <property type="evidence" value="ECO:0007669"/>
    <property type="project" value="UniProtKB-KW"/>
</dbReference>
<dbReference type="PANTHER" id="PTHR10459">
    <property type="entry name" value="DNA LIGASE"/>
    <property type="match status" value="1"/>
</dbReference>
<protein>
    <recommendedName>
        <fullName evidence="16">Poly [ADP-ribose] polymerase</fullName>
        <shortName evidence="16">PARP</shortName>
        <ecNumber evidence="16">2.4.2.-</ecNumber>
    </recommendedName>
</protein>
<dbReference type="InterPro" id="IPR038650">
    <property type="entry name" value="PADR1_C_dom_sf"/>
</dbReference>
<evidence type="ECO:0000256" key="4">
    <source>
        <dbReference type="ARBA" id="ARBA00022676"/>
    </source>
</evidence>
<evidence type="ECO:0000259" key="21">
    <source>
        <dbReference type="PROSITE" id="PS51977"/>
    </source>
</evidence>
<comment type="caution">
    <text evidence="22">The sequence shown here is derived from an EMBL/GenBank/DDBJ whole genome shotgun (WGS) entry which is preliminary data.</text>
</comment>
<dbReference type="InterPro" id="IPR008893">
    <property type="entry name" value="WGR_domain"/>
</dbReference>
<accession>A0A833QIG2</accession>
<comment type="catalytic activity">
    <reaction evidence="2">
        <text>L-glutamyl-[protein] + NAD(+) = 5-O-(ADP-D-ribosyl)-L-glutamyl-[protein] + nicotinamide</text>
        <dbReference type="Rhea" id="RHEA:58224"/>
        <dbReference type="Rhea" id="RHEA-COMP:10208"/>
        <dbReference type="Rhea" id="RHEA-COMP:15089"/>
        <dbReference type="ChEBI" id="CHEBI:17154"/>
        <dbReference type="ChEBI" id="CHEBI:29973"/>
        <dbReference type="ChEBI" id="CHEBI:57540"/>
        <dbReference type="ChEBI" id="CHEBI:142540"/>
    </reaction>
</comment>
<feature type="region of interest" description="Disordered" evidence="17">
    <location>
        <begin position="707"/>
        <end position="729"/>
    </location>
</feature>
<dbReference type="Pfam" id="PF00644">
    <property type="entry name" value="PARP"/>
    <property type="match status" value="1"/>
</dbReference>
<organism evidence="22 23">
    <name type="scientific">Carex littledalei</name>
    <dbReference type="NCBI Taxonomy" id="544730"/>
    <lineage>
        <taxon>Eukaryota</taxon>
        <taxon>Viridiplantae</taxon>
        <taxon>Streptophyta</taxon>
        <taxon>Embryophyta</taxon>
        <taxon>Tracheophyta</taxon>
        <taxon>Spermatophyta</taxon>
        <taxon>Magnoliopsida</taxon>
        <taxon>Liliopsida</taxon>
        <taxon>Poales</taxon>
        <taxon>Cyperaceae</taxon>
        <taxon>Cyperoideae</taxon>
        <taxon>Cariceae</taxon>
        <taxon>Carex</taxon>
        <taxon>Carex subgen. Euthyceras</taxon>
    </lineage>
</organism>
<dbReference type="GO" id="GO:1990404">
    <property type="term" value="F:NAD+-protein mono-ADP-ribosyltransferase activity"/>
    <property type="evidence" value="ECO:0007669"/>
    <property type="project" value="TreeGrafter"/>
</dbReference>
<dbReference type="InterPro" id="IPR012317">
    <property type="entry name" value="Poly(ADP-ribose)pol_cat_dom"/>
</dbReference>
<gene>
    <name evidence="22" type="ORF">FCM35_KLT14885</name>
</gene>
<dbReference type="SMART" id="SM01335">
    <property type="entry name" value="PADR1"/>
    <property type="match status" value="1"/>
</dbReference>
<dbReference type="SMART" id="SM00773">
    <property type="entry name" value="WGR"/>
    <property type="match status" value="1"/>
</dbReference>
<evidence type="ECO:0000256" key="16">
    <source>
        <dbReference type="RuleBase" id="RU362114"/>
    </source>
</evidence>
<evidence type="ECO:0000256" key="1">
    <source>
        <dbReference type="ARBA" id="ARBA00000438"/>
    </source>
</evidence>
<dbReference type="GO" id="GO:0005730">
    <property type="term" value="C:nucleolus"/>
    <property type="evidence" value="ECO:0007669"/>
    <property type="project" value="TreeGrafter"/>
</dbReference>
<dbReference type="SUPFAM" id="SSF47587">
    <property type="entry name" value="Domain of poly(ADP-ribose) polymerase"/>
    <property type="match status" value="1"/>
</dbReference>
<evidence type="ECO:0000259" key="18">
    <source>
        <dbReference type="PROSITE" id="PS50172"/>
    </source>
</evidence>
<dbReference type="GO" id="GO:0003677">
    <property type="term" value="F:DNA binding"/>
    <property type="evidence" value="ECO:0007669"/>
    <property type="project" value="UniProtKB-KW"/>
</dbReference>
<dbReference type="GO" id="GO:0070212">
    <property type="term" value="P:protein poly-ADP-ribosylation"/>
    <property type="evidence" value="ECO:0007669"/>
    <property type="project" value="TreeGrafter"/>
</dbReference>
<evidence type="ECO:0000256" key="9">
    <source>
        <dbReference type="ARBA" id="ARBA00022771"/>
    </source>
</evidence>
<dbReference type="Gene3D" id="1.20.142.10">
    <property type="entry name" value="Poly(ADP-ribose) polymerase, regulatory domain"/>
    <property type="match status" value="1"/>
</dbReference>
<comment type="catalytic activity">
    <reaction evidence="1">
        <text>L-aspartyl-[protein] + NAD(+) = 4-O-(ADP-D-ribosyl)-L-aspartyl-[protein] + nicotinamide</text>
        <dbReference type="Rhea" id="RHEA:54424"/>
        <dbReference type="Rhea" id="RHEA-COMP:9867"/>
        <dbReference type="Rhea" id="RHEA-COMP:13832"/>
        <dbReference type="ChEBI" id="CHEBI:17154"/>
        <dbReference type="ChEBI" id="CHEBI:29961"/>
        <dbReference type="ChEBI" id="CHEBI:57540"/>
        <dbReference type="ChEBI" id="CHEBI:138102"/>
    </reaction>
</comment>
<comment type="function">
    <text evidence="15">Involved in the base excision repair (BER) pathway, by catalyzing the poly(ADP-ribosyl)ation of a limited number of acceptor proteins involved in chromatin architecture and in DNA metabolism. This modification follows DNA damages and appears as an obligatory step in a detection/signaling pathway leading to the reparation of DNA strand breaks.</text>
</comment>
<keyword evidence="6" id="KW-0548">Nucleotidyltransferase</keyword>
<dbReference type="GO" id="GO:0003950">
    <property type="term" value="F:NAD+ poly-ADP-ribosyltransferase activity"/>
    <property type="evidence" value="ECO:0007669"/>
    <property type="project" value="UniProtKB-UniRule"/>
</dbReference>
<dbReference type="PROSITE" id="PS51059">
    <property type="entry name" value="PARP_CATALYTIC"/>
    <property type="match status" value="1"/>
</dbReference>
<evidence type="ECO:0000313" key="23">
    <source>
        <dbReference type="Proteomes" id="UP000623129"/>
    </source>
</evidence>
<keyword evidence="4 16" id="KW-0328">Glycosyltransferase</keyword>
<dbReference type="PROSITE" id="PS52007">
    <property type="entry name" value="PADR1"/>
    <property type="match status" value="1"/>
</dbReference>
<dbReference type="PROSITE" id="PS51060">
    <property type="entry name" value="PARP_ALPHA_HD"/>
    <property type="match status" value="1"/>
</dbReference>
<evidence type="ECO:0000256" key="5">
    <source>
        <dbReference type="ARBA" id="ARBA00022679"/>
    </source>
</evidence>
<dbReference type="PROSITE" id="PS50172">
    <property type="entry name" value="BRCT"/>
    <property type="match status" value="1"/>
</dbReference>
<proteinExistence type="inferred from homology"/>
<keyword evidence="13" id="KW-0539">Nucleus</keyword>
<feature type="domain" description="PARP catalytic" evidence="19">
    <location>
        <begin position="556"/>
        <end position="791"/>
    </location>
</feature>
<evidence type="ECO:0000259" key="19">
    <source>
        <dbReference type="PROSITE" id="PS51059"/>
    </source>
</evidence>
<feature type="domain" description="BRCT" evidence="18">
    <location>
        <begin position="163"/>
        <end position="253"/>
    </location>
</feature>
<dbReference type="OrthoDB" id="429950at2759"/>
<dbReference type="InterPro" id="IPR050800">
    <property type="entry name" value="ARTD/PARP"/>
</dbReference>
<dbReference type="Pfam" id="PF00533">
    <property type="entry name" value="BRCT"/>
    <property type="match status" value="1"/>
</dbReference>
<feature type="domain" description="PARP alpha-helical" evidence="20">
    <location>
        <begin position="429"/>
        <end position="547"/>
    </location>
</feature>
<keyword evidence="10" id="KW-0862">Zinc</keyword>
<dbReference type="InterPro" id="IPR001357">
    <property type="entry name" value="BRCT_dom"/>
</dbReference>
<keyword evidence="23" id="KW-1185">Reference proteome</keyword>
<dbReference type="Pfam" id="PF08063">
    <property type="entry name" value="Zn_ribbon_PADR1"/>
    <property type="match status" value="1"/>
</dbReference>
<comment type="similarity">
    <text evidence="14">Belongs to the ARTD/PARP family.</text>
</comment>
<dbReference type="EC" id="2.4.2.-" evidence="16"/>
<dbReference type="InterPro" id="IPR049296">
    <property type="entry name" value="PARP1-like_PADR1_N"/>
</dbReference>
<dbReference type="InterPro" id="IPR036420">
    <property type="entry name" value="BRCT_dom_sf"/>
</dbReference>
<evidence type="ECO:0000256" key="6">
    <source>
        <dbReference type="ARBA" id="ARBA00022695"/>
    </source>
</evidence>
<evidence type="ECO:0000313" key="22">
    <source>
        <dbReference type="EMBL" id="KAF3320751.1"/>
    </source>
</evidence>
<keyword evidence="5 16" id="KW-0808">Transferase</keyword>
<evidence type="ECO:0000256" key="11">
    <source>
        <dbReference type="ARBA" id="ARBA00023027"/>
    </source>
</evidence>
<keyword evidence="7" id="KW-0479">Metal-binding</keyword>
<keyword evidence="8" id="KW-0013">ADP-ribosylation</keyword>
<dbReference type="SUPFAM" id="SSF56399">
    <property type="entry name" value="ADP-ribosylation"/>
    <property type="match status" value="1"/>
</dbReference>
<dbReference type="Gene3D" id="1.10.20.130">
    <property type="match status" value="1"/>
</dbReference>
<dbReference type="CDD" id="cd17747">
    <property type="entry name" value="BRCT_PARP1"/>
    <property type="match status" value="1"/>
</dbReference>
<dbReference type="Proteomes" id="UP000623129">
    <property type="component" value="Unassembled WGS sequence"/>
</dbReference>
<evidence type="ECO:0000256" key="7">
    <source>
        <dbReference type="ARBA" id="ARBA00022723"/>
    </source>
</evidence>
<keyword evidence="12" id="KW-0238">DNA-binding</keyword>
<dbReference type="PROSITE" id="PS51977">
    <property type="entry name" value="WGR"/>
    <property type="match status" value="1"/>
</dbReference>
<evidence type="ECO:0000256" key="13">
    <source>
        <dbReference type="ARBA" id="ARBA00023242"/>
    </source>
</evidence>
<feature type="region of interest" description="Disordered" evidence="17">
    <location>
        <begin position="1"/>
        <end position="39"/>
    </location>
</feature>
<feature type="domain" description="WGR" evidence="21">
    <location>
        <begin position="301"/>
        <end position="402"/>
    </location>
</feature>
<dbReference type="Gene3D" id="2.20.25.630">
    <property type="match status" value="1"/>
</dbReference>
<name>A0A833QIG2_9POAL</name>
<keyword evidence="9" id="KW-0863">Zinc-finger</keyword>
<comment type="subcellular location">
    <subcellularLocation>
        <location evidence="3">Nucleus</location>
    </subcellularLocation>
</comment>
<dbReference type="GO" id="GO:0016779">
    <property type="term" value="F:nucleotidyltransferase activity"/>
    <property type="evidence" value="ECO:0007669"/>
    <property type="project" value="UniProtKB-KW"/>
</dbReference>
<dbReference type="Gene3D" id="3.40.50.10190">
    <property type="entry name" value="BRCT domain"/>
    <property type="match status" value="1"/>
</dbReference>
<dbReference type="Pfam" id="PF21728">
    <property type="entry name" value="PADR1_N"/>
    <property type="match status" value="1"/>
</dbReference>
<dbReference type="SUPFAM" id="SSF52113">
    <property type="entry name" value="BRCT domain"/>
    <property type="match status" value="1"/>
</dbReference>
<dbReference type="InterPro" id="IPR036616">
    <property type="entry name" value="Poly(ADP-ribose)pol_reg_dom_sf"/>
</dbReference>
<dbReference type="Pfam" id="PF02877">
    <property type="entry name" value="PARP_reg"/>
    <property type="match status" value="1"/>
</dbReference>
<evidence type="ECO:0000256" key="12">
    <source>
        <dbReference type="ARBA" id="ARBA00023125"/>
    </source>
</evidence>
<evidence type="ECO:0000256" key="10">
    <source>
        <dbReference type="ARBA" id="ARBA00022833"/>
    </source>
</evidence>
<dbReference type="Gene3D" id="3.90.228.10">
    <property type="match status" value="1"/>
</dbReference>
<dbReference type="SUPFAM" id="SSF142921">
    <property type="entry name" value="WGR domain-like"/>
    <property type="match status" value="1"/>
</dbReference>
<sequence>MKGHETRSTPAHASSEEEGGVVTRSRTKKQKTNDLDEKEAKDITAEFEEFCKGVPDHLTVVEMRKVLEANDQDPSGPDDAVIPRVADMLFYGPLGKCPICQGFFEFKVNRYICGGNYSVWSKCPTSSRNPPRKNDMIKIPEGIADDQVREWIKKRTKYPQRELSEKPLKNMVICLSGRLSRRHDYWRQKIEKSGGEVARTSLGVACLVVPPVEEGGSNKTVDALEANVPIVSEQWLIDSIQNNEVQPLDFYDMKPYLVPAARGIAWDTPDPVDVSVESLVGEIKLSGKRGVYRDSRLQKMGGWVMEKDGIIYNCAFSLCDLVAKLNHYAVMQLIMLPDNHLHLYYKKSKVGEDPKAEERVEDFESRVDDAIAEFVRLFEELTGNDFEPWEREKKFEKKPFKFYPLDMDVGVDVRLHGLALRKLGAAALHCKLDPLVGSVMKILCSQEIYRYALMEMAHDVRDLPIGMLTNVHLKRCEQLLVNFREELKTPPTGPAADVFWIDFSNKWFSMMPSTMPFTIRGYKELADYVAAGYETIKDINVASRIIEDLSGDTLDDPLSDCYRKIGCSISPLDKESEDYQMIVKYLETTYEPYKVDDVVYGVSVENIFEVQANSSVAPTYNEIKKLPNKLLLWCGTRSSNLVRHLNKGFEPSVCQIPAPGYMFGRAIVCSDASAEAAQYAFTGVDRPEGFLILAVVSLGEHVTEISTMPEEEETRSMEEKKIGVKGTGRKKTDESEHFTWKDEIKVPCGRLVPSDKKDSSIEYSEYAVYDPKQVCMKFMVWVKYEEQNMEVDVSEAPGEGA</sequence>
<evidence type="ECO:0000256" key="17">
    <source>
        <dbReference type="SAM" id="MobiDB-lite"/>
    </source>
</evidence>
<evidence type="ECO:0000256" key="2">
    <source>
        <dbReference type="ARBA" id="ARBA00000459"/>
    </source>
</evidence>
<evidence type="ECO:0000256" key="8">
    <source>
        <dbReference type="ARBA" id="ARBA00022765"/>
    </source>
</evidence>
<evidence type="ECO:0000259" key="20">
    <source>
        <dbReference type="PROSITE" id="PS51060"/>
    </source>
</evidence>
<evidence type="ECO:0000256" key="15">
    <source>
        <dbReference type="ARBA" id="ARBA00024945"/>
    </source>
</evidence>
<reference evidence="22" key="1">
    <citation type="submission" date="2020-01" db="EMBL/GenBank/DDBJ databases">
        <title>Genome sequence of Kobresia littledalei, the first chromosome-level genome in the family Cyperaceae.</title>
        <authorList>
            <person name="Qu G."/>
        </authorList>
    </citation>
    <scope>NUCLEOTIDE SEQUENCE</scope>
    <source>
        <strain evidence="22">C.B.Clarke</strain>
        <tissue evidence="22">Leaf</tissue>
    </source>
</reference>
<dbReference type="InterPro" id="IPR012982">
    <property type="entry name" value="PARP1-like_PADR1_Zn_ribbon"/>
</dbReference>
<dbReference type="SMART" id="SM00292">
    <property type="entry name" value="BRCT"/>
    <property type="match status" value="1"/>
</dbReference>
<dbReference type="CDD" id="cd01437">
    <property type="entry name" value="parp_like"/>
    <property type="match status" value="1"/>
</dbReference>
<dbReference type="GO" id="GO:0006302">
    <property type="term" value="P:double-strand break repair"/>
    <property type="evidence" value="ECO:0007669"/>
    <property type="project" value="TreeGrafter"/>
</dbReference>
<dbReference type="InterPro" id="IPR004102">
    <property type="entry name" value="Poly(ADP-ribose)pol_reg_dom"/>
</dbReference>
<keyword evidence="11 16" id="KW-0520">NAD</keyword>